<evidence type="ECO:0000256" key="3">
    <source>
        <dbReference type="ARBA" id="ARBA00022737"/>
    </source>
</evidence>
<dbReference type="PROSITE" id="PS51450">
    <property type="entry name" value="LRR"/>
    <property type="match status" value="1"/>
</dbReference>
<keyword evidence="9" id="KW-1185">Reference proteome</keyword>
<evidence type="ECO:0000313" key="8">
    <source>
        <dbReference type="EMBL" id="KAH7387350.1"/>
    </source>
</evidence>
<dbReference type="Gene3D" id="1.10.8.430">
    <property type="entry name" value="Helical domain of apoptotic protease-activating factors"/>
    <property type="match status" value="1"/>
</dbReference>
<dbReference type="Pfam" id="PF23282">
    <property type="entry name" value="WHD_ROQ1"/>
    <property type="match status" value="1"/>
</dbReference>
<dbReference type="PANTHER" id="PTHR11017">
    <property type="entry name" value="LEUCINE-RICH REPEAT-CONTAINING PROTEIN"/>
    <property type="match status" value="1"/>
</dbReference>
<organism evidence="8 9">
    <name type="scientific">Ceratopteris richardii</name>
    <name type="common">Triangle waterfern</name>
    <dbReference type="NCBI Taxonomy" id="49495"/>
    <lineage>
        <taxon>Eukaryota</taxon>
        <taxon>Viridiplantae</taxon>
        <taxon>Streptophyta</taxon>
        <taxon>Embryophyta</taxon>
        <taxon>Tracheophyta</taxon>
        <taxon>Polypodiopsida</taxon>
        <taxon>Polypodiidae</taxon>
        <taxon>Polypodiales</taxon>
        <taxon>Pteridineae</taxon>
        <taxon>Pteridaceae</taxon>
        <taxon>Parkerioideae</taxon>
        <taxon>Ceratopteris</taxon>
    </lineage>
</organism>
<dbReference type="Proteomes" id="UP000825935">
    <property type="component" value="Chromosome 16"/>
</dbReference>
<dbReference type="OrthoDB" id="1936883at2759"/>
<dbReference type="InterPro" id="IPR001611">
    <property type="entry name" value="Leu-rich_rpt"/>
</dbReference>
<keyword evidence="1" id="KW-0934">Plastid</keyword>
<dbReference type="AlphaFoldDB" id="A0A8T2SXW0"/>
<dbReference type="InterPro" id="IPR002182">
    <property type="entry name" value="NB-ARC"/>
</dbReference>
<dbReference type="SUPFAM" id="SSF52047">
    <property type="entry name" value="RNI-like"/>
    <property type="match status" value="1"/>
</dbReference>
<evidence type="ECO:0000256" key="2">
    <source>
        <dbReference type="ARBA" id="ARBA00022614"/>
    </source>
</evidence>
<evidence type="ECO:0000256" key="1">
    <source>
        <dbReference type="ARBA" id="ARBA00022528"/>
    </source>
</evidence>
<proteinExistence type="predicted"/>
<dbReference type="SMART" id="SM00369">
    <property type="entry name" value="LRR_TYP"/>
    <property type="match status" value="5"/>
</dbReference>
<dbReference type="Pfam" id="PF00931">
    <property type="entry name" value="NB-ARC"/>
    <property type="match status" value="1"/>
</dbReference>
<evidence type="ECO:0000313" key="9">
    <source>
        <dbReference type="Proteomes" id="UP000825935"/>
    </source>
</evidence>
<dbReference type="InterPro" id="IPR027417">
    <property type="entry name" value="P-loop_NTPase"/>
</dbReference>
<dbReference type="InterPro" id="IPR044974">
    <property type="entry name" value="Disease_R_plants"/>
</dbReference>
<keyword evidence="3" id="KW-0677">Repeat</keyword>
<dbReference type="SUPFAM" id="SSF52058">
    <property type="entry name" value="L domain-like"/>
    <property type="match status" value="1"/>
</dbReference>
<dbReference type="OMA" id="ICCESED"/>
<dbReference type="PANTHER" id="PTHR11017:SF385">
    <property type="entry name" value="DISEASE RESISTANCE PROTEIN (TIR-NBS-LRR CLASS)-RELATED"/>
    <property type="match status" value="1"/>
</dbReference>
<dbReference type="EMBL" id="CM035421">
    <property type="protein sequence ID" value="KAH7387350.1"/>
    <property type="molecule type" value="Genomic_DNA"/>
</dbReference>
<evidence type="ECO:0000256" key="4">
    <source>
        <dbReference type="ARBA" id="ARBA00022821"/>
    </source>
</evidence>
<dbReference type="Gene3D" id="3.40.50.300">
    <property type="entry name" value="P-loop containing nucleotide triphosphate hydrolases"/>
    <property type="match status" value="2"/>
</dbReference>
<dbReference type="GO" id="GO:0006952">
    <property type="term" value="P:defense response"/>
    <property type="evidence" value="ECO:0007669"/>
    <property type="project" value="UniProtKB-KW"/>
</dbReference>
<dbReference type="InterPro" id="IPR032675">
    <property type="entry name" value="LRR_dom_sf"/>
</dbReference>
<dbReference type="PRINTS" id="PR00364">
    <property type="entry name" value="DISEASERSIST"/>
</dbReference>
<dbReference type="InterPro" id="IPR042197">
    <property type="entry name" value="Apaf_helical"/>
</dbReference>
<dbReference type="InterPro" id="IPR036390">
    <property type="entry name" value="WH_DNA-bd_sf"/>
</dbReference>
<dbReference type="InterPro" id="IPR055414">
    <property type="entry name" value="LRR_R13L4/SHOC2-like"/>
</dbReference>
<gene>
    <name evidence="8" type="ORF">KP509_16G018600</name>
</gene>
<evidence type="ECO:0000259" key="6">
    <source>
        <dbReference type="Pfam" id="PF23282"/>
    </source>
</evidence>
<evidence type="ECO:0000259" key="5">
    <source>
        <dbReference type="Pfam" id="PF00931"/>
    </source>
</evidence>
<sequence length="1280" mass="144356">MECYIDPEQESLFSDQLRKAEGALRFCDDKFPVTSIGIMGQNRSDFANVLFKKFSRHFSASCLLSNVLEHAKNPEGLRELQTRLYSELMPRSNGHPPSIYNTDRGRDLLLDRLKNMKSFIVLDDIGDDMQQLRSLLILDKHRLGKGSRMVLTSRYPHVLDNMAKADVVIDVSTTIKEDTFRDSFKRLVICCESEDVDVGFIKHLMESFSMLGLYVSLTKGNEILDVAHDVQSAMVLVILSRGFNIESPHVRSTLSEVNTLLGDKVLYISYGQQQLPAIQLDANSSGEQRALYRTISRRGLTFSPNFQDLTSGLETGKFKSLVNDILERMNHTCKFRAFTDYPVALIERQQRIENEISECLTKRKQSQYFGIVGMGGMGKTTVAMSLFNKFHNKFEGSVFLENIRAQASRGSSALGSLQKLILCTVLGGEYKEVNIMSVQEGKSFLSSKLRGTNTLIILDDVDNTEQLKSLLDPLDLGTGSVVVITSRDRGLLTLHKVNMIFELDLLREEDAQSLFYWHAFLKPSPPLALKGIAEQLVNACQGLPLSLQVIGAHVFGHVDPDFWNETLNYIKNAGKEIFDLLRVTVDALEDYQREAFLDVCCFLVGMSQQTAQRVWNGCGLDAKTCIYVLKSKCLMTVDPKHDVIRMHDQIRDMGRYIAKQRRPRTHIWDVQLDVPDSALGSQDLHGLAWIARDEDDAQLSGCVLESLCHAKILLLQNVKIEEDFPDKCYYNGLRWLQWLRSPFISLPRGLCRRNLRVLDLSGSTHLTTLLAEGDSTLFKELRRLQELNLSDCKSLRELPPLQFLSSLEWLSLKGCEHVQNLDSGIGTLTRLRFLDLRQCKALQYLPSEIRCLGLLEKLFLSDCVSLEYLPEGLGECINLTELYLDHTGLTTLTESLCMLENLEVMIVSGCHKLACLPENFGNLRSLRICNFKDCSKLRQLPYTFCELKKMEELNLSSCDLHELPEAIGNLCKLKSLVLFNNPSLRRLPPSIGALSSLKVLDMHSCPLQDDGITEGLRNMQNLEEMILQDTNLCKVPSCLEHLHKLHTLNLRGCKDLEEASFFPSSLRILDISQCPCLRSLNNLDAAKSLWRLFASNCYELRTINGLDGPTRLELLDIAGCKRLYTTAARGLEGSNIRQFCLSGSHVLPSPKLLQLPDLGYITYFGSKLPSPFTNSILSEANNEEHANILLMSIDTAFSTGCNAKSCDVAMVMCFVSHDQGWSDFPKEYSSYTLSPTFVEAVLYRQGWKVGPVQLLYRNRHAEIRDQAEGRGGGRDTNEAY</sequence>
<keyword evidence="2" id="KW-0433">Leucine-rich repeat</keyword>
<keyword evidence="4" id="KW-0611">Plant defense</keyword>
<dbReference type="GO" id="GO:0043531">
    <property type="term" value="F:ADP binding"/>
    <property type="evidence" value="ECO:0007669"/>
    <property type="project" value="InterPro"/>
</dbReference>
<keyword evidence="1" id="KW-0150">Chloroplast</keyword>
<comment type="caution">
    <text evidence="8">The sequence shown here is derived from an EMBL/GenBank/DDBJ whole genome shotgun (WGS) entry which is preliminary data.</text>
</comment>
<name>A0A8T2SXW0_CERRI</name>
<dbReference type="GO" id="GO:0051707">
    <property type="term" value="P:response to other organism"/>
    <property type="evidence" value="ECO:0007669"/>
    <property type="project" value="UniProtKB-ARBA"/>
</dbReference>
<evidence type="ECO:0000259" key="7">
    <source>
        <dbReference type="Pfam" id="PF23598"/>
    </source>
</evidence>
<dbReference type="InterPro" id="IPR003591">
    <property type="entry name" value="Leu-rich_rpt_typical-subtyp"/>
</dbReference>
<feature type="domain" description="Disease resistance R13L4/SHOC-2-like LRR" evidence="7">
    <location>
        <begin position="903"/>
        <end position="1081"/>
    </location>
</feature>
<dbReference type="SUPFAM" id="SSF52540">
    <property type="entry name" value="P-loop containing nucleoside triphosphate hydrolases"/>
    <property type="match status" value="2"/>
</dbReference>
<reference evidence="8" key="1">
    <citation type="submission" date="2021-08" db="EMBL/GenBank/DDBJ databases">
        <title>WGS assembly of Ceratopteris richardii.</title>
        <authorList>
            <person name="Marchant D.B."/>
            <person name="Chen G."/>
            <person name="Jenkins J."/>
            <person name="Shu S."/>
            <person name="Leebens-Mack J."/>
            <person name="Grimwood J."/>
            <person name="Schmutz J."/>
            <person name="Soltis P."/>
            <person name="Soltis D."/>
            <person name="Chen Z.-H."/>
        </authorList>
    </citation>
    <scope>NUCLEOTIDE SEQUENCE</scope>
    <source>
        <strain evidence="8">Whitten #5841</strain>
        <tissue evidence="8">Leaf</tissue>
    </source>
</reference>
<protein>
    <submittedName>
        <fullName evidence="8">Uncharacterized protein</fullName>
    </submittedName>
</protein>
<dbReference type="Pfam" id="PF23598">
    <property type="entry name" value="LRR_14"/>
    <property type="match status" value="1"/>
</dbReference>
<feature type="domain" description="NB-ARC" evidence="5">
    <location>
        <begin position="354"/>
        <end position="520"/>
    </location>
</feature>
<dbReference type="SUPFAM" id="SSF46785">
    <property type="entry name" value="Winged helix' DNA-binding domain"/>
    <property type="match status" value="1"/>
</dbReference>
<accession>A0A8T2SXW0</accession>
<dbReference type="InterPro" id="IPR058192">
    <property type="entry name" value="WHD_ROQ1-like"/>
</dbReference>
<dbReference type="Gene3D" id="3.80.10.10">
    <property type="entry name" value="Ribonuclease Inhibitor"/>
    <property type="match status" value="4"/>
</dbReference>
<feature type="domain" description="Disease resistance protein Roq1-like winged-helix" evidence="6">
    <location>
        <begin position="592"/>
        <end position="659"/>
    </location>
</feature>